<feature type="transmembrane region" description="Helical" evidence="1">
    <location>
        <begin position="7"/>
        <end position="25"/>
    </location>
</feature>
<keyword evidence="1" id="KW-0812">Transmembrane</keyword>
<evidence type="ECO:0000313" key="2">
    <source>
        <dbReference type="EMBL" id="GAA1750344.1"/>
    </source>
</evidence>
<dbReference type="InterPro" id="IPR009732">
    <property type="entry name" value="DUF1304"/>
</dbReference>
<protein>
    <submittedName>
        <fullName evidence="2">DUF1304 domain-containing protein</fullName>
    </submittedName>
</protein>
<feature type="transmembrane region" description="Helical" evidence="1">
    <location>
        <begin position="91"/>
        <end position="110"/>
    </location>
</feature>
<gene>
    <name evidence="2" type="ORF">GCM10009810_08420</name>
</gene>
<name>A0ABN2K876_9MICO</name>
<evidence type="ECO:0000313" key="3">
    <source>
        <dbReference type="Proteomes" id="UP001501475"/>
    </source>
</evidence>
<dbReference type="EMBL" id="BAAAPN010000021">
    <property type="protein sequence ID" value="GAA1750344.1"/>
    <property type="molecule type" value="Genomic_DNA"/>
</dbReference>
<keyword evidence="3" id="KW-1185">Reference proteome</keyword>
<evidence type="ECO:0000256" key="1">
    <source>
        <dbReference type="SAM" id="Phobius"/>
    </source>
</evidence>
<keyword evidence="1" id="KW-1133">Transmembrane helix</keyword>
<sequence>MMPGVHIAAIVFAFLAGLIHFYIFSLESFMFDNPKTWKIFGVAGPEAAKVVKPWAYNQGYYNLFLAITAVIGSGLLAVAKAGTDQMIWAQALIYVSCGSMFLASLVLLNSGGKPRAALIQGLCPLLAVAYTWASS</sequence>
<feature type="transmembrane region" description="Helical" evidence="1">
    <location>
        <begin position="59"/>
        <end position="79"/>
    </location>
</feature>
<comment type="caution">
    <text evidence="2">The sequence shown here is derived from an EMBL/GenBank/DDBJ whole genome shotgun (WGS) entry which is preliminary data.</text>
</comment>
<organism evidence="2 3">
    <name type="scientific">Nostocoides vanveenii</name>
    <dbReference type="NCBI Taxonomy" id="330835"/>
    <lineage>
        <taxon>Bacteria</taxon>
        <taxon>Bacillati</taxon>
        <taxon>Actinomycetota</taxon>
        <taxon>Actinomycetes</taxon>
        <taxon>Micrococcales</taxon>
        <taxon>Intrasporangiaceae</taxon>
        <taxon>Nostocoides</taxon>
    </lineage>
</organism>
<accession>A0ABN2K876</accession>
<dbReference type="Proteomes" id="UP001501475">
    <property type="component" value="Unassembled WGS sequence"/>
</dbReference>
<reference evidence="2 3" key="1">
    <citation type="journal article" date="2019" name="Int. J. Syst. Evol. Microbiol.">
        <title>The Global Catalogue of Microorganisms (GCM) 10K type strain sequencing project: providing services to taxonomists for standard genome sequencing and annotation.</title>
        <authorList>
            <consortium name="The Broad Institute Genomics Platform"/>
            <consortium name="The Broad Institute Genome Sequencing Center for Infectious Disease"/>
            <person name="Wu L."/>
            <person name="Ma J."/>
        </authorList>
    </citation>
    <scope>NUCLEOTIDE SEQUENCE [LARGE SCALE GENOMIC DNA]</scope>
    <source>
        <strain evidence="2 3">JCM 15591</strain>
    </source>
</reference>
<keyword evidence="1" id="KW-0472">Membrane</keyword>
<proteinExistence type="predicted"/>
<dbReference type="Pfam" id="PF06993">
    <property type="entry name" value="DUF1304"/>
    <property type="match status" value="1"/>
</dbReference>